<dbReference type="Pfam" id="PF03401">
    <property type="entry name" value="TctC"/>
    <property type="match status" value="1"/>
</dbReference>
<dbReference type="RefSeq" id="WP_184860694.1">
    <property type="nucleotide sequence ID" value="NZ_JACHLK010000009.1"/>
</dbReference>
<feature type="signal peptide" evidence="2">
    <location>
        <begin position="1"/>
        <end position="30"/>
    </location>
</feature>
<feature type="chain" id="PRO_5030698262" evidence="2">
    <location>
        <begin position="31"/>
        <end position="331"/>
    </location>
</feature>
<dbReference type="CDD" id="cd07012">
    <property type="entry name" value="PBP2_Bug_TTT"/>
    <property type="match status" value="1"/>
</dbReference>
<dbReference type="SUPFAM" id="SSF53850">
    <property type="entry name" value="Periplasmic binding protein-like II"/>
    <property type="match status" value="1"/>
</dbReference>
<accession>A0A7X0PGL5</accession>
<dbReference type="Gene3D" id="3.40.190.150">
    <property type="entry name" value="Bordetella uptake gene, domain 1"/>
    <property type="match status" value="1"/>
</dbReference>
<keyword evidence="2" id="KW-0732">Signal</keyword>
<reference evidence="3 4" key="1">
    <citation type="submission" date="2020-08" db="EMBL/GenBank/DDBJ databases">
        <title>Functional genomics of gut bacteria from endangered species of beetles.</title>
        <authorList>
            <person name="Carlos-Shanley C."/>
        </authorList>
    </citation>
    <scope>NUCLEOTIDE SEQUENCE [LARGE SCALE GENOMIC DNA]</scope>
    <source>
        <strain evidence="3 4">S00198</strain>
    </source>
</reference>
<evidence type="ECO:0000313" key="4">
    <source>
        <dbReference type="Proteomes" id="UP000575083"/>
    </source>
</evidence>
<dbReference type="PANTHER" id="PTHR42928">
    <property type="entry name" value="TRICARBOXYLATE-BINDING PROTEIN"/>
    <property type="match status" value="1"/>
</dbReference>
<dbReference type="EMBL" id="JACHLK010000009">
    <property type="protein sequence ID" value="MBB6561545.1"/>
    <property type="molecule type" value="Genomic_DNA"/>
</dbReference>
<proteinExistence type="inferred from homology"/>
<dbReference type="InterPro" id="IPR005064">
    <property type="entry name" value="BUG"/>
</dbReference>
<sequence>MMTTFRARRMAARLAACAALFLAATVPAQAQPADWPSRPIKIIVPAPAGGPFDRTIRPLAQHLSQTLKQPVVVDNRPSAGNIVGTQAGATAAPDGYSVTMTGMLNTIAQHMYPGIPFDIVKDFEHVGSIGAGAQWLVVRSDAGIGSFQDLVQQAKREPGKINYASSGAGSTGHLVMEVLQQAAGLQLTHVPYKGGAPALQDVLAGVVSVIVIPPNAALSSIQSGKLKVLAVSSTERSPIAPAAPTFTELGYQQLSISSWVGLSVPKATPAAIVARLAAALQAAVKDPAIARQLEFEGLTPLVNTPQQYTQLVRDDTQRWGQLVRSLNIKAN</sequence>
<gene>
    <name evidence="3" type="ORF">HNP48_004239</name>
</gene>
<evidence type="ECO:0000313" key="3">
    <source>
        <dbReference type="EMBL" id="MBB6561545.1"/>
    </source>
</evidence>
<dbReference type="AlphaFoldDB" id="A0A7X0PGL5"/>
<evidence type="ECO:0000256" key="2">
    <source>
        <dbReference type="SAM" id="SignalP"/>
    </source>
</evidence>
<keyword evidence="4" id="KW-1185">Reference proteome</keyword>
<comment type="similarity">
    <text evidence="1">Belongs to the UPF0065 (bug) family.</text>
</comment>
<dbReference type="Proteomes" id="UP000575083">
    <property type="component" value="Unassembled WGS sequence"/>
</dbReference>
<organism evidence="3 4">
    <name type="scientific">Acidovorax soli</name>
    <dbReference type="NCBI Taxonomy" id="592050"/>
    <lineage>
        <taxon>Bacteria</taxon>
        <taxon>Pseudomonadati</taxon>
        <taxon>Pseudomonadota</taxon>
        <taxon>Betaproteobacteria</taxon>
        <taxon>Burkholderiales</taxon>
        <taxon>Comamonadaceae</taxon>
        <taxon>Acidovorax</taxon>
    </lineage>
</organism>
<dbReference type="PIRSF" id="PIRSF017082">
    <property type="entry name" value="YflP"/>
    <property type="match status" value="1"/>
</dbReference>
<dbReference type="InterPro" id="IPR042100">
    <property type="entry name" value="Bug_dom1"/>
</dbReference>
<protein>
    <submittedName>
        <fullName evidence="3">Tripartite-type tricarboxylate transporter receptor subunit TctC</fullName>
    </submittedName>
</protein>
<dbReference type="PANTHER" id="PTHR42928:SF5">
    <property type="entry name" value="BLR1237 PROTEIN"/>
    <property type="match status" value="1"/>
</dbReference>
<name>A0A7X0PGL5_9BURK</name>
<comment type="caution">
    <text evidence="3">The sequence shown here is derived from an EMBL/GenBank/DDBJ whole genome shotgun (WGS) entry which is preliminary data.</text>
</comment>
<dbReference type="Gene3D" id="3.40.190.10">
    <property type="entry name" value="Periplasmic binding protein-like II"/>
    <property type="match status" value="1"/>
</dbReference>
<keyword evidence="3" id="KW-0675">Receptor</keyword>
<evidence type="ECO:0000256" key="1">
    <source>
        <dbReference type="ARBA" id="ARBA00006987"/>
    </source>
</evidence>